<dbReference type="PANTHER" id="PTHR22809:SF8">
    <property type="entry name" value="TRNA N(3)-METHYLCYTIDINE METHYLTRANSFERASE"/>
    <property type="match status" value="1"/>
</dbReference>
<keyword evidence="3" id="KW-0808">Transferase</keyword>
<keyword evidence="4" id="KW-1133">Transmembrane helix</keyword>
<accession>A0AAQ3Q9T1</accession>
<dbReference type="InterPro" id="IPR029063">
    <property type="entry name" value="SAM-dependent_MTases_sf"/>
</dbReference>
<sequence length="219" mass="25004">MPPAPLLLHRHLHCCLLLSPRLGFGGGNGRPSFLCRFSSTHLSPRADYQKYERNPTKYWDDFYKRHQDKFFKDRHYLEKDWGRYFSECSSSDSKEASADPKVLLEVGCGVGNTLFPLLSAFPNVVVHACDFSPHAIALIKENGAFLSHRLNAFVCDVTKDDLSKIISPSSVDVITMFLPRICLQCYKMLELFLNQMAMCFLGIMHLGTLLRSNLQRKVR</sequence>
<feature type="domain" description="Methyltransferase type 12" evidence="5">
    <location>
        <begin position="104"/>
        <end position="177"/>
    </location>
</feature>
<evidence type="ECO:0000256" key="2">
    <source>
        <dbReference type="ARBA" id="ARBA00022603"/>
    </source>
</evidence>
<comment type="similarity">
    <text evidence="1">Belongs to the methyltransferase superfamily. METL family.</text>
</comment>
<gene>
    <name evidence="6" type="ORF">Cni_G11719</name>
</gene>
<evidence type="ECO:0000256" key="1">
    <source>
        <dbReference type="ARBA" id="ARBA00009725"/>
    </source>
</evidence>
<keyword evidence="7" id="KW-1185">Reference proteome</keyword>
<dbReference type="AlphaFoldDB" id="A0AAQ3Q9T1"/>
<dbReference type="Proteomes" id="UP001327560">
    <property type="component" value="Chromosome 4"/>
</dbReference>
<dbReference type="EMBL" id="CP136893">
    <property type="protein sequence ID" value="WOL02999.1"/>
    <property type="molecule type" value="Genomic_DNA"/>
</dbReference>
<dbReference type="GO" id="GO:0032259">
    <property type="term" value="P:methylation"/>
    <property type="evidence" value="ECO:0007669"/>
    <property type="project" value="UniProtKB-KW"/>
</dbReference>
<dbReference type="PANTHER" id="PTHR22809">
    <property type="entry name" value="METHYLTRANSFERASE-RELATED"/>
    <property type="match status" value="1"/>
</dbReference>
<dbReference type="GO" id="GO:0008173">
    <property type="term" value="F:RNA methyltransferase activity"/>
    <property type="evidence" value="ECO:0007669"/>
    <property type="project" value="UniProtKB-ARBA"/>
</dbReference>
<evidence type="ECO:0000259" key="5">
    <source>
        <dbReference type="Pfam" id="PF08242"/>
    </source>
</evidence>
<organism evidence="6 7">
    <name type="scientific">Canna indica</name>
    <name type="common">Indian-shot</name>
    <dbReference type="NCBI Taxonomy" id="4628"/>
    <lineage>
        <taxon>Eukaryota</taxon>
        <taxon>Viridiplantae</taxon>
        <taxon>Streptophyta</taxon>
        <taxon>Embryophyta</taxon>
        <taxon>Tracheophyta</taxon>
        <taxon>Spermatophyta</taxon>
        <taxon>Magnoliopsida</taxon>
        <taxon>Liliopsida</taxon>
        <taxon>Zingiberales</taxon>
        <taxon>Cannaceae</taxon>
        <taxon>Canna</taxon>
    </lineage>
</organism>
<keyword evidence="4" id="KW-0812">Transmembrane</keyword>
<dbReference type="Gene3D" id="3.40.50.150">
    <property type="entry name" value="Vaccinia Virus protein VP39"/>
    <property type="match status" value="1"/>
</dbReference>
<keyword evidence="4" id="KW-0472">Membrane</keyword>
<dbReference type="Pfam" id="PF08242">
    <property type="entry name" value="Methyltransf_12"/>
    <property type="match status" value="1"/>
</dbReference>
<dbReference type="GO" id="GO:0008757">
    <property type="term" value="F:S-adenosylmethionine-dependent methyltransferase activity"/>
    <property type="evidence" value="ECO:0007669"/>
    <property type="project" value="UniProtKB-ARBA"/>
</dbReference>
<evidence type="ECO:0000313" key="7">
    <source>
        <dbReference type="Proteomes" id="UP001327560"/>
    </source>
</evidence>
<dbReference type="SUPFAM" id="SSF53335">
    <property type="entry name" value="S-adenosyl-L-methionine-dependent methyltransferases"/>
    <property type="match status" value="1"/>
</dbReference>
<evidence type="ECO:0000313" key="6">
    <source>
        <dbReference type="EMBL" id="WOL02999.1"/>
    </source>
</evidence>
<dbReference type="CDD" id="cd02440">
    <property type="entry name" value="AdoMet_MTases"/>
    <property type="match status" value="1"/>
</dbReference>
<evidence type="ECO:0000256" key="4">
    <source>
        <dbReference type="SAM" id="Phobius"/>
    </source>
</evidence>
<name>A0AAQ3Q9T1_9LILI</name>
<keyword evidence="2" id="KW-0489">Methyltransferase</keyword>
<reference evidence="6 7" key="1">
    <citation type="submission" date="2023-10" db="EMBL/GenBank/DDBJ databases">
        <title>Chromosome-scale genome assembly provides insights into flower coloration mechanisms of Canna indica.</title>
        <authorList>
            <person name="Li C."/>
        </authorList>
    </citation>
    <scope>NUCLEOTIDE SEQUENCE [LARGE SCALE GENOMIC DNA]</scope>
    <source>
        <tissue evidence="6">Flower</tissue>
    </source>
</reference>
<dbReference type="InterPro" id="IPR013217">
    <property type="entry name" value="Methyltransf_12"/>
</dbReference>
<dbReference type="InterPro" id="IPR026113">
    <property type="entry name" value="METTL2/6/8-like"/>
</dbReference>
<feature type="transmembrane region" description="Helical" evidence="4">
    <location>
        <begin position="191"/>
        <end position="210"/>
    </location>
</feature>
<protein>
    <recommendedName>
        <fullName evidence="5">Methyltransferase type 12 domain-containing protein</fullName>
    </recommendedName>
</protein>
<evidence type="ECO:0000256" key="3">
    <source>
        <dbReference type="ARBA" id="ARBA00022679"/>
    </source>
</evidence>
<proteinExistence type="inferred from homology"/>